<dbReference type="PANTHER" id="PTHR42844">
    <property type="entry name" value="DIHYDRONEOPTERIN ALDOLASE 1-RELATED"/>
    <property type="match status" value="1"/>
</dbReference>
<evidence type="ECO:0000256" key="1">
    <source>
        <dbReference type="ARBA" id="ARBA00001353"/>
    </source>
</evidence>
<dbReference type="NCBIfam" id="TIGR00526">
    <property type="entry name" value="folB_dom"/>
    <property type="match status" value="1"/>
</dbReference>
<evidence type="ECO:0000256" key="5">
    <source>
        <dbReference type="ARBA" id="ARBA00023239"/>
    </source>
</evidence>
<comment type="pathway">
    <text evidence="2 6">Cofactor biosynthesis; tetrahydrofolate biosynthesis; 2-amino-4-hydroxy-6-hydroxymethyl-7,8-dihydropteridine diphosphate from 7,8-dihydroneopterin triphosphate: step 3/4.</text>
</comment>
<comment type="function">
    <text evidence="6">Catalyzes the conversion of 7,8-dihydroneopterin to 6-hydroxymethyl-7,8-dihydropterin.</text>
</comment>
<protein>
    <recommendedName>
        <fullName evidence="6">7,8-dihydroneopterin aldolase</fullName>
        <ecNumber evidence="6">4.1.2.25</ecNumber>
    </recommendedName>
</protein>
<evidence type="ECO:0000313" key="8">
    <source>
        <dbReference type="EMBL" id="AHF17310.1"/>
    </source>
</evidence>
<dbReference type="AlphaFoldDB" id="W0F2P9"/>
<dbReference type="Pfam" id="PF02152">
    <property type="entry name" value="FolB"/>
    <property type="match status" value="1"/>
</dbReference>
<dbReference type="OrthoDB" id="9803748at2"/>
<dbReference type="InterPro" id="IPR043133">
    <property type="entry name" value="GTP-CH-I_C/QueF"/>
</dbReference>
<name>W0F2P9_9BACT</name>
<dbReference type="GO" id="GO:0004150">
    <property type="term" value="F:dihydroneopterin aldolase activity"/>
    <property type="evidence" value="ECO:0007669"/>
    <property type="project" value="UniProtKB-UniRule"/>
</dbReference>
<dbReference type="GO" id="GO:0005737">
    <property type="term" value="C:cytoplasm"/>
    <property type="evidence" value="ECO:0007669"/>
    <property type="project" value="TreeGrafter"/>
</dbReference>
<keyword evidence="5 6" id="KW-0456">Lyase</keyword>
<dbReference type="RefSeq" id="WP_008582938.1">
    <property type="nucleotide sequence ID" value="NZ_CP007035.1"/>
</dbReference>
<comment type="catalytic activity">
    <reaction evidence="1 6">
        <text>7,8-dihydroneopterin = 6-hydroxymethyl-7,8-dihydropterin + glycolaldehyde</text>
        <dbReference type="Rhea" id="RHEA:10540"/>
        <dbReference type="ChEBI" id="CHEBI:17001"/>
        <dbReference type="ChEBI" id="CHEBI:17071"/>
        <dbReference type="ChEBI" id="CHEBI:44841"/>
        <dbReference type="EC" id="4.1.2.25"/>
    </reaction>
</comment>
<proteinExistence type="inferred from homology"/>
<organism evidence="8 9">
    <name type="scientific">Niabella soli DSM 19437</name>
    <dbReference type="NCBI Taxonomy" id="929713"/>
    <lineage>
        <taxon>Bacteria</taxon>
        <taxon>Pseudomonadati</taxon>
        <taxon>Bacteroidota</taxon>
        <taxon>Chitinophagia</taxon>
        <taxon>Chitinophagales</taxon>
        <taxon>Chitinophagaceae</taxon>
        <taxon>Niabella</taxon>
    </lineage>
</organism>
<dbReference type="EC" id="4.1.2.25" evidence="6"/>
<dbReference type="HOGENOM" id="CLU_112632_1_2_10"/>
<dbReference type="UniPathway" id="UPA00077">
    <property type="reaction ID" value="UER00154"/>
</dbReference>
<dbReference type="STRING" id="929713.NIASO_05535"/>
<dbReference type="EMBL" id="CP007035">
    <property type="protein sequence ID" value="AHF17310.1"/>
    <property type="molecule type" value="Genomic_DNA"/>
</dbReference>
<keyword evidence="4 6" id="KW-0289">Folate biosynthesis</keyword>
<sequence length="122" mass="13985">MSQLITIRLEQLRFFAYHGLYAGEKKAGNEFEMNLAVSFAAAAGIISHIHDTLNYATIYDMIKTEMQQPRELLETFLTELAELLKSQFPEIKHLRMSLYKLTVPIENFSGRVGVELERTFVG</sequence>
<dbReference type="InterPro" id="IPR006156">
    <property type="entry name" value="Dihydroneopterin_aldolase"/>
</dbReference>
<evidence type="ECO:0000256" key="4">
    <source>
        <dbReference type="ARBA" id="ARBA00022909"/>
    </source>
</evidence>
<dbReference type="SUPFAM" id="SSF55620">
    <property type="entry name" value="Tetrahydrobiopterin biosynthesis enzymes-like"/>
    <property type="match status" value="1"/>
</dbReference>
<dbReference type="eggNOG" id="COG1539">
    <property type="taxonomic scope" value="Bacteria"/>
</dbReference>
<feature type="domain" description="Dihydroneopterin aldolase/epimerase" evidence="7">
    <location>
        <begin position="7"/>
        <end position="118"/>
    </location>
</feature>
<dbReference type="InterPro" id="IPR006157">
    <property type="entry name" value="FolB_dom"/>
</dbReference>
<evidence type="ECO:0000259" key="7">
    <source>
        <dbReference type="SMART" id="SM00905"/>
    </source>
</evidence>
<dbReference type="GO" id="GO:0046656">
    <property type="term" value="P:folic acid biosynthetic process"/>
    <property type="evidence" value="ECO:0007669"/>
    <property type="project" value="UniProtKB-UniRule"/>
</dbReference>
<comment type="similarity">
    <text evidence="3 6">Belongs to the DHNA family.</text>
</comment>
<dbReference type="Gene3D" id="3.30.1130.10">
    <property type="match status" value="1"/>
</dbReference>
<dbReference type="PANTHER" id="PTHR42844:SF1">
    <property type="entry name" value="DIHYDRONEOPTERIN ALDOLASE 1-RELATED"/>
    <property type="match status" value="1"/>
</dbReference>
<dbReference type="Proteomes" id="UP000003586">
    <property type="component" value="Chromosome"/>
</dbReference>
<dbReference type="SMART" id="SM00905">
    <property type="entry name" value="FolB"/>
    <property type="match status" value="1"/>
</dbReference>
<evidence type="ECO:0000256" key="2">
    <source>
        <dbReference type="ARBA" id="ARBA00005013"/>
    </source>
</evidence>
<dbReference type="NCBIfam" id="TIGR00525">
    <property type="entry name" value="folB"/>
    <property type="match status" value="1"/>
</dbReference>
<dbReference type="KEGG" id="nso:NIASO_05535"/>
<keyword evidence="9" id="KW-1185">Reference proteome</keyword>
<gene>
    <name evidence="8" type="ORF">NIASO_05535</name>
</gene>
<dbReference type="GO" id="GO:0046654">
    <property type="term" value="P:tetrahydrofolate biosynthetic process"/>
    <property type="evidence" value="ECO:0007669"/>
    <property type="project" value="UniProtKB-UniRule"/>
</dbReference>
<evidence type="ECO:0000256" key="6">
    <source>
        <dbReference type="RuleBase" id="RU362079"/>
    </source>
</evidence>
<reference evidence="8 9" key="1">
    <citation type="submission" date="2013-12" db="EMBL/GenBank/DDBJ databases">
        <authorList>
            <consortium name="DOE Joint Genome Institute"/>
            <person name="Eisen J."/>
            <person name="Huntemann M."/>
            <person name="Han J."/>
            <person name="Chen A."/>
            <person name="Kyrpides N."/>
            <person name="Mavromatis K."/>
            <person name="Markowitz V."/>
            <person name="Palaniappan K."/>
            <person name="Ivanova N."/>
            <person name="Schaumberg A."/>
            <person name="Pati A."/>
            <person name="Liolios K."/>
            <person name="Nordberg H.P."/>
            <person name="Cantor M.N."/>
            <person name="Hua S.X."/>
            <person name="Woyke T."/>
        </authorList>
    </citation>
    <scope>NUCLEOTIDE SEQUENCE [LARGE SCALE GENOMIC DNA]</scope>
    <source>
        <strain evidence="9">DSM 19437</strain>
    </source>
</reference>
<evidence type="ECO:0000256" key="3">
    <source>
        <dbReference type="ARBA" id="ARBA00005708"/>
    </source>
</evidence>
<evidence type="ECO:0000313" key="9">
    <source>
        <dbReference type="Proteomes" id="UP000003586"/>
    </source>
</evidence>
<accession>W0F2P9</accession>